<feature type="compositionally biased region" description="Basic residues" evidence="6">
    <location>
        <begin position="225"/>
        <end position="235"/>
    </location>
</feature>
<dbReference type="Pfam" id="PF07738">
    <property type="entry name" value="Sad1_UNC"/>
    <property type="match status" value="2"/>
</dbReference>
<feature type="domain" description="SUN" evidence="7">
    <location>
        <begin position="737"/>
        <end position="942"/>
    </location>
</feature>
<keyword evidence="4" id="KW-0472">Membrane</keyword>
<feature type="region of interest" description="Disordered" evidence="6">
    <location>
        <begin position="1"/>
        <end position="157"/>
    </location>
</feature>
<feature type="coiled-coil region" evidence="5">
    <location>
        <begin position="485"/>
        <end position="512"/>
    </location>
</feature>
<proteinExistence type="predicted"/>
<evidence type="ECO:0000256" key="2">
    <source>
        <dbReference type="ARBA" id="ARBA00022692"/>
    </source>
</evidence>
<dbReference type="AlphaFoldDB" id="A0A4S2MQC6"/>
<dbReference type="PROSITE" id="PS51469">
    <property type="entry name" value="SUN"/>
    <property type="match status" value="1"/>
</dbReference>
<evidence type="ECO:0000313" key="9">
    <source>
        <dbReference type="Proteomes" id="UP000298138"/>
    </source>
</evidence>
<dbReference type="PANTHER" id="PTHR12911">
    <property type="entry name" value="SAD1/UNC-84-LIKE PROTEIN-RELATED"/>
    <property type="match status" value="1"/>
</dbReference>
<evidence type="ECO:0000256" key="3">
    <source>
        <dbReference type="ARBA" id="ARBA00022989"/>
    </source>
</evidence>
<dbReference type="OrthoDB" id="342281at2759"/>
<sequence>MFSNTPPAGSRLRRGGAAGRRQSSKIPPPSADGGDLPYVSPMANYSYGSRVSNLPRVPRLSETRVPLSVQLQEKQDEAEARMRAAEEQRLREEASRRDRVSMPPPVVIPSRSPSRAPSVAREREPSRAPSVPRESREPSEPSEPAEPADLAEDVGGVSDIGINGIDNLSALSGSMNMNQSFRGLFGANQVVSSKVTENVNFEPDDDSDDGFPPPEIGLSEAPRVNGKKSSSRSKNSRNSALQPLESSSTSLNGTARETRSSARQRRSTTANTNDLDKDAPRSPGASRRRGQLDEGNKENDIIVDEIKVEDIPRPAVRTNHIPRRSSRPEDPRRTAISVEPVIQREEPPLLDDLDSEPGLWEQPLDWLFWQWNECGGWRLQWIVKVVLLVTISFVFYHVVRQHQPGIDFPGLVGWPRRSFTYKPPSAPPKDIEELADRLHGFEKALGRVDQTFAGKLEKEVVILNNAIKDLGSKITATTTKSAADAAASAQRLDELKKRLDITEKRAAEYKEIVNPENIISIQRRLEQLSPDRLRLEIRSQFRKALPASLVAHVTEDGSIDFMPDFKKALGEFFEDYLPNALTRHSPKIVTPGASKGVPSWETFMKANEKRLLSTIDSRVDSRVNPRIDAAIKPVQEAVLSKDTVLMMIQDRIGDFIDRYESQLTEQSGKFARLSATEQQQAATVAQMEAAVASLTARFNRLSSSQGVAPVASPRSSNGVIPAGSNVDLPDYANHLSGAYVYPYLTSPSYEPPNARPKGLFAYLLAPLVAPVRSSHPLAALLPSNDIGDCWTFPGRTGVLAIKLSHKIYPTHVTIEHGYKHFLPEISSAPKRISFWTLHPDEQESMEIERASLSAANIAHLIYPEERNIAGSSRHADDWNSFVKITDFSYDVDKNQVAQTWELPVDFQEMEVGVRVVAVKIEDNYGNEDFTTLYRVKVHGLKYEEDKSENSQKKTGWFGRS</sequence>
<comment type="subcellular location">
    <subcellularLocation>
        <location evidence="1">Membrane</location>
    </subcellularLocation>
</comment>
<protein>
    <recommendedName>
        <fullName evidence="7">SUN domain-containing protein</fullName>
    </recommendedName>
</protein>
<dbReference type="PANTHER" id="PTHR12911:SF8">
    <property type="entry name" value="KLAROID PROTEIN-RELATED"/>
    <property type="match status" value="1"/>
</dbReference>
<feature type="compositionally biased region" description="Basic and acidic residues" evidence="6">
    <location>
        <begin position="290"/>
        <end position="312"/>
    </location>
</feature>
<feature type="region of interest" description="Disordered" evidence="6">
    <location>
        <begin position="199"/>
        <end position="335"/>
    </location>
</feature>
<dbReference type="Proteomes" id="UP000298138">
    <property type="component" value="Unassembled WGS sequence"/>
</dbReference>
<feature type="compositionally biased region" description="Low complexity" evidence="6">
    <location>
        <begin position="108"/>
        <end position="119"/>
    </location>
</feature>
<keyword evidence="2" id="KW-0812">Transmembrane</keyword>
<dbReference type="GO" id="GO:0043495">
    <property type="term" value="F:protein-membrane adaptor activity"/>
    <property type="evidence" value="ECO:0007669"/>
    <property type="project" value="TreeGrafter"/>
</dbReference>
<dbReference type="InParanoid" id="A0A4S2MQC6"/>
<evidence type="ECO:0000256" key="6">
    <source>
        <dbReference type="SAM" id="MobiDB-lite"/>
    </source>
</evidence>
<dbReference type="GO" id="GO:0034993">
    <property type="term" value="C:meiotic nuclear membrane microtubule tethering complex"/>
    <property type="evidence" value="ECO:0007669"/>
    <property type="project" value="TreeGrafter"/>
</dbReference>
<evidence type="ECO:0000256" key="5">
    <source>
        <dbReference type="SAM" id="Coils"/>
    </source>
</evidence>
<keyword evidence="3" id="KW-1133">Transmembrane helix</keyword>
<keyword evidence="9" id="KW-1185">Reference proteome</keyword>
<evidence type="ECO:0000256" key="1">
    <source>
        <dbReference type="ARBA" id="ARBA00004370"/>
    </source>
</evidence>
<accession>A0A4S2MQC6</accession>
<evidence type="ECO:0000313" key="8">
    <source>
        <dbReference type="EMBL" id="TGZ79285.1"/>
    </source>
</evidence>
<name>A0A4S2MQC6_9PEZI</name>
<evidence type="ECO:0000256" key="4">
    <source>
        <dbReference type="ARBA" id="ARBA00023136"/>
    </source>
</evidence>
<gene>
    <name evidence="8" type="ORF">EX30DRAFT_115653</name>
</gene>
<dbReference type="InterPro" id="IPR012919">
    <property type="entry name" value="SUN_dom"/>
</dbReference>
<dbReference type="Gene3D" id="2.60.120.260">
    <property type="entry name" value="Galactose-binding domain-like"/>
    <property type="match status" value="1"/>
</dbReference>
<dbReference type="STRING" id="341454.A0A4S2MQC6"/>
<organism evidence="8 9">
    <name type="scientific">Ascodesmis nigricans</name>
    <dbReference type="NCBI Taxonomy" id="341454"/>
    <lineage>
        <taxon>Eukaryota</taxon>
        <taxon>Fungi</taxon>
        <taxon>Dikarya</taxon>
        <taxon>Ascomycota</taxon>
        <taxon>Pezizomycotina</taxon>
        <taxon>Pezizomycetes</taxon>
        <taxon>Pezizales</taxon>
        <taxon>Ascodesmidaceae</taxon>
        <taxon>Ascodesmis</taxon>
    </lineage>
</organism>
<dbReference type="InterPro" id="IPR045119">
    <property type="entry name" value="SUN1-5"/>
</dbReference>
<feature type="compositionally biased region" description="Polar residues" evidence="6">
    <location>
        <begin position="240"/>
        <end position="253"/>
    </location>
</feature>
<dbReference type="FunCoup" id="A0A4S2MQC6">
    <property type="interactions" value="302"/>
</dbReference>
<keyword evidence="5" id="KW-0175">Coiled coil</keyword>
<reference evidence="8 9" key="1">
    <citation type="submission" date="2019-04" db="EMBL/GenBank/DDBJ databases">
        <title>Comparative genomics and transcriptomics to analyze fruiting body development in filamentous ascomycetes.</title>
        <authorList>
            <consortium name="DOE Joint Genome Institute"/>
            <person name="Lutkenhaus R."/>
            <person name="Traeger S."/>
            <person name="Breuer J."/>
            <person name="Kuo A."/>
            <person name="Lipzen A."/>
            <person name="Pangilinan J."/>
            <person name="Dilworth D."/>
            <person name="Sandor L."/>
            <person name="Poggeler S."/>
            <person name="Barry K."/>
            <person name="Grigoriev I.V."/>
            <person name="Nowrousian M."/>
        </authorList>
    </citation>
    <scope>NUCLEOTIDE SEQUENCE [LARGE SCALE GENOMIC DNA]</scope>
    <source>
        <strain evidence="8 9">CBS 389.68</strain>
    </source>
</reference>
<dbReference type="EMBL" id="ML220133">
    <property type="protein sequence ID" value="TGZ79285.1"/>
    <property type="molecule type" value="Genomic_DNA"/>
</dbReference>
<evidence type="ECO:0000259" key="7">
    <source>
        <dbReference type="PROSITE" id="PS51469"/>
    </source>
</evidence>
<feature type="compositionally biased region" description="Basic and acidic residues" evidence="6">
    <location>
        <begin position="73"/>
        <end position="100"/>
    </location>
</feature>